<dbReference type="InterPro" id="IPR033762">
    <property type="entry name" value="MCM_OB"/>
</dbReference>
<feature type="region of interest" description="Disordered" evidence="10">
    <location>
        <begin position="1"/>
        <end position="34"/>
    </location>
</feature>
<dbReference type="InterPro" id="IPR003593">
    <property type="entry name" value="AAA+_ATPase"/>
</dbReference>
<dbReference type="InterPro" id="IPR058767">
    <property type="entry name" value="MCM8_N"/>
</dbReference>
<evidence type="ECO:0000256" key="6">
    <source>
        <dbReference type="ARBA" id="ARBA00023242"/>
    </source>
</evidence>
<evidence type="ECO:0000256" key="3">
    <source>
        <dbReference type="ARBA" id="ARBA00022741"/>
    </source>
</evidence>
<dbReference type="GO" id="GO:0042555">
    <property type="term" value="C:MCM complex"/>
    <property type="evidence" value="ECO:0007669"/>
    <property type="project" value="TreeGrafter"/>
</dbReference>
<evidence type="ECO:0000256" key="4">
    <source>
        <dbReference type="ARBA" id="ARBA00022840"/>
    </source>
</evidence>
<keyword evidence="4 9" id="KW-0067">ATP-binding</keyword>
<evidence type="ECO:0000256" key="10">
    <source>
        <dbReference type="SAM" id="MobiDB-lite"/>
    </source>
</evidence>
<dbReference type="InterPro" id="IPR012340">
    <property type="entry name" value="NA-bd_OB-fold"/>
</dbReference>
<evidence type="ECO:0000256" key="1">
    <source>
        <dbReference type="ARBA" id="ARBA00004123"/>
    </source>
</evidence>
<dbReference type="GO" id="GO:0003697">
    <property type="term" value="F:single-stranded DNA binding"/>
    <property type="evidence" value="ECO:0007669"/>
    <property type="project" value="TreeGrafter"/>
</dbReference>
<dbReference type="InterPro" id="IPR001208">
    <property type="entry name" value="MCM_dom"/>
</dbReference>
<dbReference type="InterPro" id="IPR041562">
    <property type="entry name" value="MCM_lid"/>
</dbReference>
<dbReference type="SMART" id="SM00350">
    <property type="entry name" value="MCM"/>
    <property type="match status" value="1"/>
</dbReference>
<dbReference type="PROSITE" id="PS50051">
    <property type="entry name" value="MCM_2"/>
    <property type="match status" value="1"/>
</dbReference>
<accession>A0A6J1QYT6</accession>
<dbReference type="RefSeq" id="XP_024885790.1">
    <property type="nucleotide sequence ID" value="XM_025030022.1"/>
</dbReference>
<feature type="compositionally biased region" description="Basic and acidic residues" evidence="10">
    <location>
        <begin position="15"/>
        <end position="28"/>
    </location>
</feature>
<sequence length="780" mass="87943">MGDKSKYYKKRRKTKETVENHTEPHQDETSCNSDNLDVGRNLDIPYYGWRLFFPDKEYKTNGNITKHIKAVEAFIERHEALSSLFTMANFEAGLSFDIDIYDLYNDDEFIEEWPNFKDELYEDPTNTLNCIKLGIHQKILETVPDENLQYVLKSISSLPNIKLGILNYQPITCLRDLKLNCYGKLLSTRGCVIRVGRVKYLAQWIVFACSKCRLQKLVKQKQETYTLPKKCDVCGVSKFYPVLDSLCTKTVLCQIIRIQEPLNDDQETKGRVPKILDVELLDDLVNICMPGDDITLTGIIKVQGVDDGTTKAQVGTPFSLYMKAITVINNKHRYPNKSSMSTEISLKNYLAIQDIYKEPNLFALLVHSLCPNIYGHEIVKAGLILSLFGGNAKHAQLRDDIHILLVGDPGLGKSQLLQACGRISAKGVYICGNSSTSSGLTVTLTKEPGSNDFALEPGALVLADQGCCCIDEFDKMCSQHQALLESMEQQSITVAKSGIICSLPARISILAAANPIGGQYDKSKTITENLNISQPILSRFDLIFLLLDKPNAHFDNLLCKHIMTVHSNSHANPNEEVIKLLSSNNECALREKLILPLSTKIIPQPILRAYISYAREYVKPKLSAEAATVLQNYYLELRSKNKQFGSMPIFNRQLEAMIRLTEARAKLELRIEATEADALDVIDILRYATRDTVEDTVEDTMPKLQSDGKLTNKKIKMFIKILEKRVKATKEQIFSVKDLEALATSENIVINDFTVLISKLNEEGILLKIRKDTYKFIHTS</sequence>
<evidence type="ECO:0000313" key="12">
    <source>
        <dbReference type="Proteomes" id="UP000504618"/>
    </source>
</evidence>
<name>A0A6J1QYT6_9HYME</name>
<evidence type="ECO:0000313" key="13">
    <source>
        <dbReference type="RefSeq" id="XP_024885790.1"/>
    </source>
</evidence>
<dbReference type="PRINTS" id="PR01657">
    <property type="entry name" value="MCMFAMILY"/>
</dbReference>
<dbReference type="Pfam" id="PF25051">
    <property type="entry name" value="WHD_MCM8"/>
    <property type="match status" value="1"/>
</dbReference>
<reference evidence="13" key="1">
    <citation type="submission" date="2025-08" db="UniProtKB">
        <authorList>
            <consortium name="RefSeq"/>
        </authorList>
    </citation>
    <scope>IDENTIFICATION</scope>
    <source>
        <tissue evidence="13">Whole body</tissue>
    </source>
</reference>
<dbReference type="InterPro" id="IPR056875">
    <property type="entry name" value="MCM8/REC_WHD"/>
</dbReference>
<dbReference type="GO" id="GO:0006310">
    <property type="term" value="P:DNA recombination"/>
    <property type="evidence" value="ECO:0007669"/>
    <property type="project" value="UniProtKB-ARBA"/>
</dbReference>
<evidence type="ECO:0000259" key="11">
    <source>
        <dbReference type="PROSITE" id="PS50051"/>
    </source>
</evidence>
<keyword evidence="12" id="KW-1185">Reference proteome</keyword>
<gene>
    <name evidence="13" type="primary">LOC112463565</name>
</gene>
<dbReference type="GO" id="GO:0017116">
    <property type="term" value="F:single-stranded DNA helicase activity"/>
    <property type="evidence" value="ECO:0007669"/>
    <property type="project" value="TreeGrafter"/>
</dbReference>
<protein>
    <recommendedName>
        <fullName evidence="7">DNA helicase MCM8</fullName>
    </recommendedName>
    <alternativeName>
        <fullName evidence="8">Minichromosome maintenance 8</fullName>
    </alternativeName>
</protein>
<dbReference type="SUPFAM" id="SSF50249">
    <property type="entry name" value="Nucleic acid-binding proteins"/>
    <property type="match status" value="1"/>
</dbReference>
<dbReference type="Pfam" id="PF17207">
    <property type="entry name" value="MCM_OB"/>
    <property type="match status" value="1"/>
</dbReference>
<dbReference type="Pfam" id="PF26065">
    <property type="entry name" value="MCM8_N"/>
    <property type="match status" value="1"/>
</dbReference>
<dbReference type="OrthoDB" id="422555at2759"/>
<feature type="domain" description="MCM C-terminal AAA(+) ATPase" evidence="11">
    <location>
        <begin position="361"/>
        <end position="562"/>
    </location>
</feature>
<dbReference type="AlphaFoldDB" id="A0A6J1QYT6"/>
<dbReference type="Gene3D" id="3.40.50.300">
    <property type="entry name" value="P-loop containing nucleotide triphosphate hydrolases"/>
    <property type="match status" value="1"/>
</dbReference>
<dbReference type="SUPFAM" id="SSF52540">
    <property type="entry name" value="P-loop containing nucleoside triphosphate hydrolases"/>
    <property type="match status" value="1"/>
</dbReference>
<evidence type="ECO:0000256" key="5">
    <source>
        <dbReference type="ARBA" id="ARBA00023125"/>
    </source>
</evidence>
<organism evidence="12 13">
    <name type="scientific">Temnothorax curvispinosus</name>
    <dbReference type="NCBI Taxonomy" id="300111"/>
    <lineage>
        <taxon>Eukaryota</taxon>
        <taxon>Metazoa</taxon>
        <taxon>Ecdysozoa</taxon>
        <taxon>Arthropoda</taxon>
        <taxon>Hexapoda</taxon>
        <taxon>Insecta</taxon>
        <taxon>Pterygota</taxon>
        <taxon>Neoptera</taxon>
        <taxon>Endopterygota</taxon>
        <taxon>Hymenoptera</taxon>
        <taxon>Apocrita</taxon>
        <taxon>Aculeata</taxon>
        <taxon>Formicoidea</taxon>
        <taxon>Formicidae</taxon>
        <taxon>Myrmicinae</taxon>
        <taxon>Temnothorax</taxon>
    </lineage>
</organism>
<dbReference type="Pfam" id="PF00493">
    <property type="entry name" value="MCM"/>
    <property type="match status" value="1"/>
</dbReference>
<evidence type="ECO:0000256" key="2">
    <source>
        <dbReference type="ARBA" id="ARBA00008010"/>
    </source>
</evidence>
<keyword evidence="3 9" id="KW-0547">Nucleotide-binding</keyword>
<dbReference type="PANTHER" id="PTHR11630">
    <property type="entry name" value="DNA REPLICATION LICENSING FACTOR MCM FAMILY MEMBER"/>
    <property type="match status" value="1"/>
</dbReference>
<dbReference type="PANTHER" id="PTHR11630:SF47">
    <property type="entry name" value="DNA HELICASE MCM8"/>
    <property type="match status" value="1"/>
</dbReference>
<dbReference type="GO" id="GO:0005634">
    <property type="term" value="C:nucleus"/>
    <property type="evidence" value="ECO:0007669"/>
    <property type="project" value="UniProtKB-SubCell"/>
</dbReference>
<comment type="subcellular location">
    <subcellularLocation>
        <location evidence="1">Nucleus</location>
    </subcellularLocation>
</comment>
<evidence type="ECO:0000256" key="8">
    <source>
        <dbReference type="ARBA" id="ARBA00042306"/>
    </source>
</evidence>
<keyword evidence="5 9" id="KW-0238">DNA-binding</keyword>
<dbReference type="InterPro" id="IPR027417">
    <property type="entry name" value="P-loop_NTPase"/>
</dbReference>
<dbReference type="Proteomes" id="UP000504618">
    <property type="component" value="Unplaced"/>
</dbReference>
<proteinExistence type="inferred from homology"/>
<comment type="similarity">
    <text evidence="2 9">Belongs to the MCM family.</text>
</comment>
<dbReference type="GeneID" id="112463565"/>
<dbReference type="SMART" id="SM00382">
    <property type="entry name" value="AAA"/>
    <property type="match status" value="1"/>
</dbReference>
<dbReference type="GO" id="GO:0005524">
    <property type="term" value="F:ATP binding"/>
    <property type="evidence" value="ECO:0007669"/>
    <property type="project" value="UniProtKB-KW"/>
</dbReference>
<dbReference type="Gene3D" id="2.40.50.140">
    <property type="entry name" value="Nucleic acid-binding proteins"/>
    <property type="match status" value="1"/>
</dbReference>
<dbReference type="Gene3D" id="2.20.28.10">
    <property type="match status" value="1"/>
</dbReference>
<dbReference type="CDD" id="cd22247">
    <property type="entry name" value="MCM8_WHD"/>
    <property type="match status" value="1"/>
</dbReference>
<dbReference type="Pfam" id="PF17855">
    <property type="entry name" value="MCM_lid"/>
    <property type="match status" value="1"/>
</dbReference>
<keyword evidence="6" id="KW-0539">Nucleus</keyword>
<dbReference type="InterPro" id="IPR031327">
    <property type="entry name" value="MCM"/>
</dbReference>
<evidence type="ECO:0000256" key="7">
    <source>
        <dbReference type="ARBA" id="ARBA00041084"/>
    </source>
</evidence>
<evidence type="ECO:0000256" key="9">
    <source>
        <dbReference type="RuleBase" id="RU004070"/>
    </source>
</evidence>